<proteinExistence type="predicted"/>
<name>A0A482XDZ5_LAOST</name>
<comment type="caution">
    <text evidence="2">The sequence shown here is derived from an EMBL/GenBank/DDBJ whole genome shotgun (WGS) entry which is preliminary data.</text>
</comment>
<gene>
    <name evidence="2" type="ORF">LSTR_LSTR010856</name>
</gene>
<feature type="compositionally biased region" description="Basic and acidic residues" evidence="1">
    <location>
        <begin position="10"/>
        <end position="20"/>
    </location>
</feature>
<organism evidence="2 3">
    <name type="scientific">Laodelphax striatellus</name>
    <name type="common">Small brown planthopper</name>
    <name type="synonym">Delphax striatella</name>
    <dbReference type="NCBI Taxonomy" id="195883"/>
    <lineage>
        <taxon>Eukaryota</taxon>
        <taxon>Metazoa</taxon>
        <taxon>Ecdysozoa</taxon>
        <taxon>Arthropoda</taxon>
        <taxon>Hexapoda</taxon>
        <taxon>Insecta</taxon>
        <taxon>Pterygota</taxon>
        <taxon>Neoptera</taxon>
        <taxon>Paraneoptera</taxon>
        <taxon>Hemiptera</taxon>
        <taxon>Auchenorrhyncha</taxon>
        <taxon>Fulgoroidea</taxon>
        <taxon>Delphacidae</taxon>
        <taxon>Criomorphinae</taxon>
        <taxon>Laodelphax</taxon>
    </lineage>
</organism>
<evidence type="ECO:0000256" key="1">
    <source>
        <dbReference type="SAM" id="MobiDB-lite"/>
    </source>
</evidence>
<dbReference type="EMBL" id="QKKF02012525">
    <property type="protein sequence ID" value="RZF43659.1"/>
    <property type="molecule type" value="Genomic_DNA"/>
</dbReference>
<protein>
    <submittedName>
        <fullName evidence="2">Uncharacterized protein</fullName>
    </submittedName>
</protein>
<evidence type="ECO:0000313" key="2">
    <source>
        <dbReference type="EMBL" id="RZF43659.1"/>
    </source>
</evidence>
<dbReference type="Proteomes" id="UP000291343">
    <property type="component" value="Unassembled WGS sequence"/>
</dbReference>
<feature type="region of interest" description="Disordered" evidence="1">
    <location>
        <begin position="1"/>
        <end position="25"/>
    </location>
</feature>
<evidence type="ECO:0000313" key="3">
    <source>
        <dbReference type="Proteomes" id="UP000291343"/>
    </source>
</evidence>
<dbReference type="InParanoid" id="A0A482XDZ5"/>
<keyword evidence="3" id="KW-1185">Reference proteome</keyword>
<sequence length="103" mass="11293">MTNEKKKKRERNETSEAVKEEEGEEGLWGNAIRGEQLEWAGKLESVLELELSRAGAGLQSVADGRSVLISSLQSAVTLVKISDQLDNRGTCAMFLKRSVLIAC</sequence>
<dbReference type="AlphaFoldDB" id="A0A482XDZ5"/>
<reference evidence="2 3" key="1">
    <citation type="journal article" date="2017" name="Gigascience">
        <title>Genome sequence of the small brown planthopper, Laodelphax striatellus.</title>
        <authorList>
            <person name="Zhu J."/>
            <person name="Jiang F."/>
            <person name="Wang X."/>
            <person name="Yang P."/>
            <person name="Bao Y."/>
            <person name="Zhao W."/>
            <person name="Wang W."/>
            <person name="Lu H."/>
            <person name="Wang Q."/>
            <person name="Cui N."/>
            <person name="Li J."/>
            <person name="Chen X."/>
            <person name="Luo L."/>
            <person name="Yu J."/>
            <person name="Kang L."/>
            <person name="Cui F."/>
        </authorList>
    </citation>
    <scope>NUCLEOTIDE SEQUENCE [LARGE SCALE GENOMIC DNA]</scope>
    <source>
        <strain evidence="2">Lst14</strain>
    </source>
</reference>
<accession>A0A482XDZ5</accession>